<keyword evidence="5" id="KW-0812">Transmembrane</keyword>
<dbReference type="AlphaFoldDB" id="A0A8J5JSN6"/>
<accession>A0A8J5JSN6</accession>
<organism evidence="7 8">
    <name type="scientific">Homarus americanus</name>
    <name type="common">American lobster</name>
    <dbReference type="NCBI Taxonomy" id="6706"/>
    <lineage>
        <taxon>Eukaryota</taxon>
        <taxon>Metazoa</taxon>
        <taxon>Ecdysozoa</taxon>
        <taxon>Arthropoda</taxon>
        <taxon>Crustacea</taxon>
        <taxon>Multicrustacea</taxon>
        <taxon>Malacostraca</taxon>
        <taxon>Eumalacostraca</taxon>
        <taxon>Eucarida</taxon>
        <taxon>Decapoda</taxon>
        <taxon>Pleocyemata</taxon>
        <taxon>Astacidea</taxon>
        <taxon>Nephropoidea</taxon>
        <taxon>Nephropidae</taxon>
        <taxon>Homarus</taxon>
    </lineage>
</organism>
<dbReference type="EMBL" id="JAHLQT010026447">
    <property type="protein sequence ID" value="KAG7163501.1"/>
    <property type="molecule type" value="Genomic_DNA"/>
</dbReference>
<evidence type="ECO:0000259" key="6">
    <source>
        <dbReference type="PROSITE" id="PS51778"/>
    </source>
</evidence>
<dbReference type="PANTHER" id="PTHR23319:SF4">
    <property type="entry name" value="GRAM DOMAIN CONTAINING 1B, ISOFORM E"/>
    <property type="match status" value="1"/>
</dbReference>
<dbReference type="PANTHER" id="PTHR23319">
    <property type="entry name" value="GRAM DOMAIN CONTAINING 1B, ISOFORM E"/>
    <property type="match status" value="1"/>
</dbReference>
<gene>
    <name evidence="7" type="primary">Gramd1b-L1</name>
    <name evidence="7" type="ORF">Hamer_G002692</name>
</gene>
<keyword evidence="5" id="KW-1133">Transmembrane helix</keyword>
<dbReference type="Proteomes" id="UP000747542">
    <property type="component" value="Unassembled WGS sequence"/>
</dbReference>
<dbReference type="GO" id="GO:0005886">
    <property type="term" value="C:plasma membrane"/>
    <property type="evidence" value="ECO:0007669"/>
    <property type="project" value="TreeGrafter"/>
</dbReference>
<keyword evidence="8" id="KW-1185">Reference proteome</keyword>
<proteinExistence type="predicted"/>
<evidence type="ECO:0000256" key="4">
    <source>
        <dbReference type="SAM" id="MobiDB-lite"/>
    </source>
</evidence>
<dbReference type="GO" id="GO:0005789">
    <property type="term" value="C:endoplasmic reticulum membrane"/>
    <property type="evidence" value="ECO:0007669"/>
    <property type="project" value="TreeGrafter"/>
</dbReference>
<keyword evidence="3" id="KW-0175">Coiled coil</keyword>
<dbReference type="GO" id="GO:0032366">
    <property type="term" value="P:intracellular sterol transport"/>
    <property type="evidence" value="ECO:0007669"/>
    <property type="project" value="TreeGrafter"/>
</dbReference>
<evidence type="ECO:0000313" key="7">
    <source>
        <dbReference type="EMBL" id="KAG7163501.1"/>
    </source>
</evidence>
<feature type="region of interest" description="Disordered" evidence="4">
    <location>
        <begin position="59"/>
        <end position="88"/>
    </location>
</feature>
<feature type="domain" description="VASt" evidence="6">
    <location>
        <begin position="135"/>
        <end position="306"/>
    </location>
</feature>
<feature type="transmembrane region" description="Helical" evidence="5">
    <location>
        <begin position="293"/>
        <end position="314"/>
    </location>
</feature>
<comment type="caution">
    <text evidence="7">The sequence shown here is derived from an EMBL/GenBank/DDBJ whole genome shotgun (WGS) entry which is preliminary data.</text>
</comment>
<evidence type="ECO:0000313" key="8">
    <source>
        <dbReference type="Proteomes" id="UP000747542"/>
    </source>
</evidence>
<keyword evidence="2 5" id="KW-0472">Membrane</keyword>
<name>A0A8J5JSN6_HOMAM</name>
<evidence type="ECO:0000256" key="3">
    <source>
        <dbReference type="SAM" id="Coils"/>
    </source>
</evidence>
<protein>
    <submittedName>
        <fullName evidence="7">Aster-B-like 1</fullName>
    </submittedName>
</protein>
<dbReference type="Pfam" id="PF16016">
    <property type="entry name" value="VASt"/>
    <property type="match status" value="1"/>
</dbReference>
<reference evidence="7" key="1">
    <citation type="journal article" date="2021" name="Sci. Adv.">
        <title>The American lobster genome reveals insights on longevity, neural, and immune adaptations.</title>
        <authorList>
            <person name="Polinski J.M."/>
            <person name="Zimin A.V."/>
            <person name="Clark K.F."/>
            <person name="Kohn A.B."/>
            <person name="Sadowski N."/>
            <person name="Timp W."/>
            <person name="Ptitsyn A."/>
            <person name="Khanna P."/>
            <person name="Romanova D.Y."/>
            <person name="Williams P."/>
            <person name="Greenwood S.J."/>
            <person name="Moroz L.L."/>
            <person name="Walt D.R."/>
            <person name="Bodnar A.G."/>
        </authorList>
    </citation>
    <scope>NUCLEOTIDE SEQUENCE</scope>
    <source>
        <strain evidence="7">GMGI-L3</strain>
    </source>
</reference>
<dbReference type="InterPro" id="IPR051482">
    <property type="entry name" value="Cholesterol_transport"/>
</dbReference>
<dbReference type="GO" id="GO:0140268">
    <property type="term" value="C:endoplasmic reticulum-plasma membrane contact site"/>
    <property type="evidence" value="ECO:0007669"/>
    <property type="project" value="TreeGrafter"/>
</dbReference>
<evidence type="ECO:0000256" key="5">
    <source>
        <dbReference type="SAM" id="Phobius"/>
    </source>
</evidence>
<sequence>MSDLDWYRTHTIRRPTPHSVPLQHLTITHDSLPGYTKKYVVITLTKSFRQAQYCTSRREDRSASYIATGERRGESPNPRPSSSQMPVASSVHANIYTSRERLQRLDNSSESDDTTARNGVGEARSWRCPGEEQHQGKEAINVVIALPVDTVFDLLFVQEQFMLDIYSVRKTYDIVIPPWQDMEEGQKSRQLTFTMTLPSSNLVASKVSYVTEKQVIQSQTQPGLVYVVETETVNSGIPYADAFYIATHYCIMKEDEIKTRLVTWVCIKYKKTIWGFLKGPTPPPPEHSRNCSWAVVMVLTALVALGMGNLILFARVRWLEHHSILGSPLYSTPATKYLSVTGSWEAVARILQRQEGLHVNQMNHWKAKLRESSHTLQQVQQSLETLLKTIPEHEELLKLALLQESADVETGWLEAEARLEQQLQDLEGRHTQSQNTLEDNQ</sequence>
<dbReference type="PROSITE" id="PS51778">
    <property type="entry name" value="VAST"/>
    <property type="match status" value="1"/>
</dbReference>
<dbReference type="GO" id="GO:0120015">
    <property type="term" value="F:sterol transfer activity"/>
    <property type="evidence" value="ECO:0007669"/>
    <property type="project" value="TreeGrafter"/>
</dbReference>
<comment type="subcellular location">
    <subcellularLocation>
        <location evidence="1">Membrane</location>
    </subcellularLocation>
</comment>
<evidence type="ECO:0000256" key="1">
    <source>
        <dbReference type="ARBA" id="ARBA00004370"/>
    </source>
</evidence>
<dbReference type="GO" id="GO:0032934">
    <property type="term" value="F:sterol binding"/>
    <property type="evidence" value="ECO:0007669"/>
    <property type="project" value="TreeGrafter"/>
</dbReference>
<evidence type="ECO:0000256" key="2">
    <source>
        <dbReference type="ARBA" id="ARBA00023136"/>
    </source>
</evidence>
<feature type="region of interest" description="Disordered" evidence="4">
    <location>
        <begin position="100"/>
        <end position="132"/>
    </location>
</feature>
<feature type="coiled-coil region" evidence="3">
    <location>
        <begin position="376"/>
        <end position="436"/>
    </location>
</feature>
<dbReference type="InterPro" id="IPR031968">
    <property type="entry name" value="VASt"/>
</dbReference>